<comment type="caution">
    <text evidence="2">The sequence shown here is derived from an EMBL/GenBank/DDBJ whole genome shotgun (WGS) entry which is preliminary data.</text>
</comment>
<evidence type="ECO:0000256" key="1">
    <source>
        <dbReference type="SAM" id="Phobius"/>
    </source>
</evidence>
<accession>A0A9D5M505</accession>
<reference evidence="2" key="1">
    <citation type="submission" date="2020-10" db="EMBL/GenBank/DDBJ databases">
        <title>ChiBAC.</title>
        <authorList>
            <person name="Zenner C."/>
            <person name="Hitch T.C.A."/>
            <person name="Clavel T."/>
        </authorList>
    </citation>
    <scope>NUCLEOTIDE SEQUENCE</scope>
    <source>
        <strain evidence="2">DSM 107454</strain>
    </source>
</reference>
<feature type="transmembrane region" description="Helical" evidence="1">
    <location>
        <begin position="66"/>
        <end position="87"/>
    </location>
</feature>
<dbReference type="EMBL" id="JADCKB010000006">
    <property type="protein sequence ID" value="MBE5039649.1"/>
    <property type="molecule type" value="Genomic_DNA"/>
</dbReference>
<organism evidence="2 3">
    <name type="scientific">Ructibacterium gallinarum</name>
    <dbReference type="NCBI Taxonomy" id="2779355"/>
    <lineage>
        <taxon>Bacteria</taxon>
        <taxon>Bacillati</taxon>
        <taxon>Bacillota</taxon>
        <taxon>Clostridia</taxon>
        <taxon>Eubacteriales</taxon>
        <taxon>Oscillospiraceae</taxon>
        <taxon>Ructibacterium</taxon>
    </lineage>
</organism>
<dbReference type="AlphaFoldDB" id="A0A9D5M505"/>
<feature type="transmembrane region" description="Helical" evidence="1">
    <location>
        <begin position="129"/>
        <end position="149"/>
    </location>
</feature>
<dbReference type="Pfam" id="PF09997">
    <property type="entry name" value="DUF2238"/>
    <property type="match status" value="1"/>
</dbReference>
<name>A0A9D5M505_9FIRM</name>
<dbReference type="Proteomes" id="UP000806542">
    <property type="component" value="Unassembled WGS sequence"/>
</dbReference>
<dbReference type="InterPro" id="IPR014509">
    <property type="entry name" value="YjdF-like"/>
</dbReference>
<keyword evidence="1" id="KW-0472">Membrane</keyword>
<keyword evidence="1" id="KW-0812">Transmembrane</keyword>
<feature type="transmembrane region" description="Helical" evidence="1">
    <location>
        <begin position="37"/>
        <end position="54"/>
    </location>
</feature>
<gene>
    <name evidence="2" type="ORF">INF28_04125</name>
</gene>
<protein>
    <submittedName>
        <fullName evidence="2">Uncharacterized protein</fullName>
    </submittedName>
</protein>
<feature type="transmembrane region" description="Helical" evidence="1">
    <location>
        <begin position="228"/>
        <end position="246"/>
    </location>
</feature>
<keyword evidence="1" id="KW-1133">Transmembrane helix</keyword>
<feature type="transmembrane region" description="Helical" evidence="1">
    <location>
        <begin position="12"/>
        <end position="31"/>
    </location>
</feature>
<keyword evidence="3" id="KW-1185">Reference proteome</keyword>
<feature type="transmembrane region" description="Helical" evidence="1">
    <location>
        <begin position="99"/>
        <end position="117"/>
    </location>
</feature>
<sequence length="282" mass="32004">MQNFSKDRRSMSILYIILTCIVLGVLVGQFFSQNYENCFTCILTLILFLIPSFVDRKLKITLPHTLEVIIVLFIFSAEILGEIRAFYLKISWWDTMLHTMNGFLMAAVGVSMVDIFNQSERFKFELSPFFVALVAFCFSMTIGVLWEFFEFGMDALTLTDMQKDTVLNTIATVNLNPDGENIPIVIRGIEDVIAVGQNMTVNENPESSYAFGLGGYLDVGIYDTMKDLIVNFIGAIAFSVIGFFYIKSRGKGTFAQRFIPRLKRHMEASDLEQKHTERCGNS</sequence>
<evidence type="ECO:0000313" key="2">
    <source>
        <dbReference type="EMBL" id="MBE5039649.1"/>
    </source>
</evidence>
<proteinExistence type="predicted"/>
<evidence type="ECO:0000313" key="3">
    <source>
        <dbReference type="Proteomes" id="UP000806542"/>
    </source>
</evidence>